<evidence type="ECO:0000256" key="1">
    <source>
        <dbReference type="ARBA" id="ARBA00004255"/>
    </source>
</evidence>
<keyword evidence="3" id="KW-0446">Lipid-binding</keyword>
<dbReference type="OrthoDB" id="4752126at2"/>
<organism evidence="5 6">
    <name type="scientific">Mycolicibacterium brumae</name>
    <dbReference type="NCBI Taxonomy" id="85968"/>
    <lineage>
        <taxon>Bacteria</taxon>
        <taxon>Bacillati</taxon>
        <taxon>Actinomycetota</taxon>
        <taxon>Actinomycetes</taxon>
        <taxon>Mycobacteriales</taxon>
        <taxon>Mycobacteriaceae</taxon>
        <taxon>Mycolicibacterium</taxon>
    </lineage>
</organism>
<comment type="caution">
    <text evidence="5">The sequence shown here is derived from an EMBL/GenBank/DDBJ whole genome shotgun (WGS) entry which is preliminary data.</text>
</comment>
<keyword evidence="2" id="KW-0333">Golgi apparatus</keyword>
<evidence type="ECO:0000256" key="4">
    <source>
        <dbReference type="ARBA" id="ARBA00023136"/>
    </source>
</evidence>
<sequence length="232" mass="24679">MADIADALMQLLLDNATARPLLETAQRRRALAAATLLDLALACRIRPATEADEVPDGSLVVLAGPDPEDAVLAAALRLLSSTPLTPAAAVTRLARNTEERVIAGLRDSDRVAELRLRPSFSGPAVISGRRLRRSDRRAWLLRDRGTAAALREELLTVLVDGAPVRPPTAALIAVLYSVDGLHDLLSLEPRVWLIADERAAEIASATWVLNGEEPSVPEMNLAVTAAAVCGAL</sequence>
<dbReference type="AlphaFoldDB" id="A0A2G5PFI7"/>
<dbReference type="Pfam" id="PF05719">
    <property type="entry name" value="GPP34"/>
    <property type="match status" value="1"/>
</dbReference>
<dbReference type="GO" id="GO:0005737">
    <property type="term" value="C:cytoplasm"/>
    <property type="evidence" value="ECO:0007669"/>
    <property type="project" value="UniProtKB-ARBA"/>
</dbReference>
<dbReference type="GO" id="GO:0070273">
    <property type="term" value="F:phosphatidylinositol-4-phosphate binding"/>
    <property type="evidence" value="ECO:0007669"/>
    <property type="project" value="InterPro"/>
</dbReference>
<protein>
    <submittedName>
        <fullName evidence="5">GPP34 family phosphoprotein</fullName>
    </submittedName>
</protein>
<dbReference type="STRING" id="85968.GCA_900073015_02392"/>
<dbReference type="EMBL" id="PDCN02000003">
    <property type="protein sequence ID" value="PIB76803.1"/>
    <property type="molecule type" value="Genomic_DNA"/>
</dbReference>
<dbReference type="RefSeq" id="WP_090589228.1">
    <property type="nucleotide sequence ID" value="NZ_CP104302.1"/>
</dbReference>
<dbReference type="Gene3D" id="1.10.3630.10">
    <property type="entry name" value="yeast vps74-n-term truncation variant domain like"/>
    <property type="match status" value="1"/>
</dbReference>
<proteinExistence type="predicted"/>
<dbReference type="InterPro" id="IPR008628">
    <property type="entry name" value="GPP34-like"/>
</dbReference>
<name>A0A2G5PFI7_9MYCO</name>
<reference evidence="5 6" key="1">
    <citation type="journal article" date="2017" name="Infect. Genet. Evol.">
        <title>The new phylogeny of the genus Mycobacterium: The old and the news.</title>
        <authorList>
            <person name="Tortoli E."/>
            <person name="Fedrizzi T."/>
            <person name="Meehan C.J."/>
            <person name="Trovato A."/>
            <person name="Grottola A."/>
            <person name="Giacobazzi E."/>
            <person name="Serpini G.F."/>
            <person name="Tagliazucchi S."/>
            <person name="Fabio A."/>
            <person name="Bettua C."/>
            <person name="Bertorelli R."/>
            <person name="Frascaro F."/>
            <person name="De Sanctis V."/>
            <person name="Pecorari M."/>
            <person name="Jousson O."/>
            <person name="Segata N."/>
            <person name="Cirillo D.M."/>
        </authorList>
    </citation>
    <scope>NUCLEOTIDE SEQUENCE [LARGE SCALE GENOMIC DNA]</scope>
    <source>
        <strain evidence="5 6">CIP1034565</strain>
    </source>
</reference>
<accession>A0A2G5PFI7</accession>
<evidence type="ECO:0000313" key="5">
    <source>
        <dbReference type="EMBL" id="PIB76803.1"/>
    </source>
</evidence>
<dbReference type="InterPro" id="IPR038261">
    <property type="entry name" value="GPP34-like_sf"/>
</dbReference>
<evidence type="ECO:0000256" key="3">
    <source>
        <dbReference type="ARBA" id="ARBA00023121"/>
    </source>
</evidence>
<comment type="subcellular location">
    <subcellularLocation>
        <location evidence="1">Golgi apparatus membrane</location>
        <topology evidence="1">Peripheral membrane protein</topology>
        <orientation evidence="1">Cytoplasmic side</orientation>
    </subcellularLocation>
</comment>
<keyword evidence="4" id="KW-0472">Membrane</keyword>
<evidence type="ECO:0000256" key="2">
    <source>
        <dbReference type="ARBA" id="ARBA00023034"/>
    </source>
</evidence>
<dbReference type="Proteomes" id="UP000230551">
    <property type="component" value="Unassembled WGS sequence"/>
</dbReference>
<gene>
    <name evidence="5" type="ORF">CQY22_003910</name>
</gene>
<keyword evidence="6" id="KW-1185">Reference proteome</keyword>
<evidence type="ECO:0000313" key="6">
    <source>
        <dbReference type="Proteomes" id="UP000230551"/>
    </source>
</evidence>
<dbReference type="GO" id="GO:0012505">
    <property type="term" value="C:endomembrane system"/>
    <property type="evidence" value="ECO:0007669"/>
    <property type="project" value="UniProtKB-ARBA"/>
</dbReference>